<keyword evidence="2" id="KW-0812">Transmembrane</keyword>
<dbReference type="Pfam" id="PF25954">
    <property type="entry name" value="Beta-barrel_RND_2"/>
    <property type="match status" value="1"/>
</dbReference>
<gene>
    <name evidence="5" type="ORF">AWB69_06299</name>
</gene>
<protein>
    <submittedName>
        <fullName evidence="5">HlyD family protein</fullName>
    </submittedName>
</protein>
<dbReference type="GO" id="GO:0015562">
    <property type="term" value="F:efflux transmembrane transporter activity"/>
    <property type="evidence" value="ECO:0007669"/>
    <property type="project" value="TreeGrafter"/>
</dbReference>
<dbReference type="Gene3D" id="2.40.30.170">
    <property type="match status" value="1"/>
</dbReference>
<dbReference type="Gene3D" id="2.40.420.20">
    <property type="match status" value="1"/>
</dbReference>
<evidence type="ECO:0000259" key="3">
    <source>
        <dbReference type="Pfam" id="PF25954"/>
    </source>
</evidence>
<sequence length="418" mass="43183">MRYRAACFQIQIRSLAMHSSRKRNIVIAVIIVVIVLALGIAHTLRKRASATVPASASASAPSSTDESVIEFTPGDLSILTRHTLSETLPLTGSLRAVTQAAVKAKVAGSALDVRAREGDTVKAGQILATIDARDYTARAEQSRGQMAAMAGQLNIAKQTLENNRVLVEKGFISKNAFDTAQSQYAIAAANLAAARAALASSNLSVADTVVRAPFGGQIASRSIEPGERVAVDSKLFDVVDLTQLELEAPVPVGETGRVRIGQTVSIRFDGIDAPITAAVTRINPAAQPGSRSIMIYIRVPNPAVTLRVGMFGTGSLTVGSTPNALVVPASSVRTDGPSHSVYAISGGKLVEVPVTTAATGEADGARWTQLVDPPLKEGQQVVKNNLGALRVGSAVRMAGQAAAVPAAGSAATAAATAQ</sequence>
<dbReference type="RefSeq" id="WP_062090570.1">
    <property type="nucleotide sequence ID" value="NZ_FCOK02000055.1"/>
</dbReference>
<dbReference type="Gene3D" id="1.10.287.470">
    <property type="entry name" value="Helix hairpin bin"/>
    <property type="match status" value="1"/>
</dbReference>
<dbReference type="NCBIfam" id="TIGR01730">
    <property type="entry name" value="RND_mfp"/>
    <property type="match status" value="1"/>
</dbReference>
<dbReference type="InterPro" id="IPR058647">
    <property type="entry name" value="BSH_CzcB-like"/>
</dbReference>
<proteinExistence type="inferred from homology"/>
<evidence type="ECO:0000256" key="1">
    <source>
        <dbReference type="ARBA" id="ARBA00009477"/>
    </source>
</evidence>
<dbReference type="Proteomes" id="UP000054683">
    <property type="component" value="Unassembled WGS sequence"/>
</dbReference>
<feature type="domain" description="CzcB-like barrel-sandwich hybrid" evidence="4">
    <location>
        <begin position="99"/>
        <end position="240"/>
    </location>
</feature>
<feature type="domain" description="CusB-like beta-barrel" evidence="3">
    <location>
        <begin position="246"/>
        <end position="317"/>
    </location>
</feature>
<organism evidence="5 6">
    <name type="scientific">Caballeronia udeis</name>
    <dbReference type="NCBI Taxonomy" id="1232866"/>
    <lineage>
        <taxon>Bacteria</taxon>
        <taxon>Pseudomonadati</taxon>
        <taxon>Pseudomonadota</taxon>
        <taxon>Betaproteobacteria</taxon>
        <taxon>Burkholderiales</taxon>
        <taxon>Burkholderiaceae</taxon>
        <taxon>Caballeronia</taxon>
    </lineage>
</organism>
<dbReference type="Gene3D" id="2.40.50.100">
    <property type="match status" value="1"/>
</dbReference>
<dbReference type="Pfam" id="PF25973">
    <property type="entry name" value="BSH_CzcB"/>
    <property type="match status" value="1"/>
</dbReference>
<reference evidence="5 6" key="1">
    <citation type="submission" date="2016-01" db="EMBL/GenBank/DDBJ databases">
        <authorList>
            <person name="Oliw E.H."/>
        </authorList>
    </citation>
    <scope>NUCLEOTIDE SEQUENCE [LARGE SCALE GENOMIC DNA]</scope>
    <source>
        <strain evidence="5">LMG 27134</strain>
    </source>
</reference>
<keyword evidence="2" id="KW-1133">Transmembrane helix</keyword>
<dbReference type="GO" id="GO:1990281">
    <property type="term" value="C:efflux pump complex"/>
    <property type="evidence" value="ECO:0007669"/>
    <property type="project" value="TreeGrafter"/>
</dbReference>
<dbReference type="SUPFAM" id="SSF111369">
    <property type="entry name" value="HlyD-like secretion proteins"/>
    <property type="match status" value="1"/>
</dbReference>
<evidence type="ECO:0000313" key="5">
    <source>
        <dbReference type="EMBL" id="SAL57903.1"/>
    </source>
</evidence>
<dbReference type="PANTHER" id="PTHR30469">
    <property type="entry name" value="MULTIDRUG RESISTANCE PROTEIN MDTA"/>
    <property type="match status" value="1"/>
</dbReference>
<evidence type="ECO:0000256" key="2">
    <source>
        <dbReference type="SAM" id="Phobius"/>
    </source>
</evidence>
<feature type="transmembrane region" description="Helical" evidence="2">
    <location>
        <begin position="25"/>
        <end position="44"/>
    </location>
</feature>
<keyword evidence="2" id="KW-0472">Membrane</keyword>
<evidence type="ECO:0000313" key="6">
    <source>
        <dbReference type="Proteomes" id="UP000054683"/>
    </source>
</evidence>
<dbReference type="PANTHER" id="PTHR30469:SF15">
    <property type="entry name" value="HLYD FAMILY OF SECRETION PROTEINS"/>
    <property type="match status" value="1"/>
</dbReference>
<comment type="similarity">
    <text evidence="1">Belongs to the membrane fusion protein (MFP) (TC 8.A.1) family.</text>
</comment>
<accession>A0A158ING5</accession>
<dbReference type="EMBL" id="FCOK02000055">
    <property type="protein sequence ID" value="SAL57903.1"/>
    <property type="molecule type" value="Genomic_DNA"/>
</dbReference>
<dbReference type="AlphaFoldDB" id="A0A158ING5"/>
<dbReference type="OrthoDB" id="5502471at2"/>
<name>A0A158ING5_9BURK</name>
<dbReference type="InterPro" id="IPR006143">
    <property type="entry name" value="RND_pump_MFP"/>
</dbReference>
<evidence type="ECO:0000259" key="4">
    <source>
        <dbReference type="Pfam" id="PF25973"/>
    </source>
</evidence>
<dbReference type="InterPro" id="IPR058792">
    <property type="entry name" value="Beta-barrel_RND_2"/>
</dbReference>